<dbReference type="PANTHER" id="PTHR21223">
    <property type="entry name" value="CBY1-INTERACTING BAR DOMAIN-CONTAINING PROTEIN HOMOLOG"/>
    <property type="match status" value="1"/>
</dbReference>
<dbReference type="InterPro" id="IPR027267">
    <property type="entry name" value="AH/BAR_dom_sf"/>
</dbReference>
<feature type="compositionally biased region" description="Basic and acidic residues" evidence="8">
    <location>
        <begin position="130"/>
        <end position="144"/>
    </location>
</feature>
<dbReference type="CDD" id="cd07598">
    <property type="entry name" value="BAR_FAM92"/>
    <property type="match status" value="1"/>
</dbReference>
<accession>A0A2G8LNV9</accession>
<dbReference type="Gene3D" id="1.20.1270.60">
    <property type="entry name" value="Arfaptin homology (AH) domain/BAR domain"/>
    <property type="match status" value="1"/>
</dbReference>
<evidence type="ECO:0008006" key="11">
    <source>
        <dbReference type="Google" id="ProtNLM"/>
    </source>
</evidence>
<feature type="compositionally biased region" description="Acidic residues" evidence="8">
    <location>
        <begin position="275"/>
        <end position="311"/>
    </location>
</feature>
<gene>
    <name evidence="9" type="ORF">BSL78_01092</name>
</gene>
<dbReference type="SUPFAM" id="SSF103657">
    <property type="entry name" value="BAR/IMD domain-like"/>
    <property type="match status" value="1"/>
</dbReference>
<dbReference type="GO" id="GO:0060271">
    <property type="term" value="P:cilium assembly"/>
    <property type="evidence" value="ECO:0007669"/>
    <property type="project" value="InterPro"/>
</dbReference>
<dbReference type="OrthoDB" id="60621at2759"/>
<evidence type="ECO:0000256" key="3">
    <source>
        <dbReference type="ARBA" id="ARBA00022490"/>
    </source>
</evidence>
<evidence type="ECO:0000313" key="10">
    <source>
        <dbReference type="Proteomes" id="UP000230750"/>
    </source>
</evidence>
<dbReference type="InterPro" id="IPR035590">
    <property type="entry name" value="BAR_CBAR1/2"/>
</dbReference>
<dbReference type="Pfam" id="PF06730">
    <property type="entry name" value="FAM92"/>
    <property type="match status" value="1"/>
</dbReference>
<keyword evidence="3" id="KW-0963">Cytoplasm</keyword>
<dbReference type="GO" id="GO:0036064">
    <property type="term" value="C:ciliary basal body"/>
    <property type="evidence" value="ECO:0007669"/>
    <property type="project" value="TreeGrafter"/>
</dbReference>
<keyword evidence="5" id="KW-0206">Cytoskeleton</keyword>
<sequence length="319" mass="37314">MQRGADIRARENQSRFVQQRISDIEKHFATICQDVAAYARKSARLRDKGDDLAKDLLAYADSEAQSTKSGLTAFAERISSMQDYRQAEVERLENKVVQPLTLYGTQCKHTREDLKNSFAARDREINQQKKLERVRQKKPGDRHQISQAESKLQRATVDATRTNKALEDQMDTFERKRLQDIKKILSEFVKIEMLFHAKCLETLTDSFQCLQTINDEDDLEEFRSSLRPLNQTDSNSRLDIQRYDSKTSLNSTGASTNYSTTSRQKKTKLKRQEADHEEDEVREFDDDEESDEDEEDEDDDEEDEDDEDDDDYRYGNYKR</sequence>
<evidence type="ECO:0000256" key="8">
    <source>
        <dbReference type="SAM" id="MobiDB-lite"/>
    </source>
</evidence>
<evidence type="ECO:0000256" key="6">
    <source>
        <dbReference type="ARBA" id="ARBA00023273"/>
    </source>
</evidence>
<evidence type="ECO:0000313" key="9">
    <source>
        <dbReference type="EMBL" id="PIK61949.1"/>
    </source>
</evidence>
<reference evidence="9 10" key="1">
    <citation type="journal article" date="2017" name="PLoS Biol.">
        <title>The sea cucumber genome provides insights into morphological evolution and visceral regeneration.</title>
        <authorList>
            <person name="Zhang X."/>
            <person name="Sun L."/>
            <person name="Yuan J."/>
            <person name="Sun Y."/>
            <person name="Gao Y."/>
            <person name="Zhang L."/>
            <person name="Li S."/>
            <person name="Dai H."/>
            <person name="Hamel J.F."/>
            <person name="Liu C."/>
            <person name="Yu Y."/>
            <person name="Liu S."/>
            <person name="Lin W."/>
            <person name="Guo K."/>
            <person name="Jin S."/>
            <person name="Xu P."/>
            <person name="Storey K.B."/>
            <person name="Huan P."/>
            <person name="Zhang T."/>
            <person name="Zhou Y."/>
            <person name="Zhang J."/>
            <person name="Lin C."/>
            <person name="Li X."/>
            <person name="Xing L."/>
            <person name="Huo D."/>
            <person name="Sun M."/>
            <person name="Wang L."/>
            <person name="Mercier A."/>
            <person name="Li F."/>
            <person name="Yang H."/>
            <person name="Xiang J."/>
        </authorList>
    </citation>
    <scope>NUCLEOTIDE SEQUENCE [LARGE SCALE GENOMIC DNA]</scope>
    <source>
        <strain evidence="9">Shaxun</strain>
        <tissue evidence="9">Muscle</tissue>
    </source>
</reference>
<dbReference type="AlphaFoldDB" id="A0A2G8LNV9"/>
<dbReference type="GO" id="GO:0035869">
    <property type="term" value="C:ciliary transition zone"/>
    <property type="evidence" value="ECO:0007669"/>
    <property type="project" value="TreeGrafter"/>
</dbReference>
<evidence type="ECO:0000256" key="2">
    <source>
        <dbReference type="ARBA" id="ARBA00004245"/>
    </source>
</evidence>
<name>A0A2G8LNV9_STIJA</name>
<comment type="subcellular location">
    <subcellularLocation>
        <location evidence="1">Cell projection</location>
        <location evidence="1">Cilium</location>
    </subcellularLocation>
    <subcellularLocation>
        <location evidence="2">Cytoplasm</location>
        <location evidence="2">Cytoskeleton</location>
    </subcellularLocation>
</comment>
<organism evidence="9 10">
    <name type="scientific">Stichopus japonicus</name>
    <name type="common">Sea cucumber</name>
    <dbReference type="NCBI Taxonomy" id="307972"/>
    <lineage>
        <taxon>Eukaryota</taxon>
        <taxon>Metazoa</taxon>
        <taxon>Echinodermata</taxon>
        <taxon>Eleutherozoa</taxon>
        <taxon>Echinozoa</taxon>
        <taxon>Holothuroidea</taxon>
        <taxon>Aspidochirotacea</taxon>
        <taxon>Aspidochirotida</taxon>
        <taxon>Stichopodidae</taxon>
        <taxon>Apostichopus</taxon>
    </lineage>
</organism>
<keyword evidence="6" id="KW-0966">Cell projection</keyword>
<protein>
    <recommendedName>
        <fullName evidence="11">Protein FAM92A1</fullName>
    </recommendedName>
</protein>
<feature type="compositionally biased region" description="Polar residues" evidence="8">
    <location>
        <begin position="227"/>
        <end position="238"/>
    </location>
</feature>
<dbReference type="STRING" id="307972.A0A2G8LNV9"/>
<feature type="region of interest" description="Disordered" evidence="8">
    <location>
        <begin position="130"/>
        <end position="159"/>
    </location>
</feature>
<comment type="caution">
    <text evidence="9">The sequence shown here is derived from an EMBL/GenBank/DDBJ whole genome shotgun (WGS) entry which is preliminary data.</text>
</comment>
<keyword evidence="4" id="KW-0970">Cilium biogenesis/degradation</keyword>
<evidence type="ECO:0000256" key="4">
    <source>
        <dbReference type="ARBA" id="ARBA00022794"/>
    </source>
</evidence>
<proteinExistence type="inferred from homology"/>
<evidence type="ECO:0000256" key="7">
    <source>
        <dbReference type="ARBA" id="ARBA00029449"/>
    </source>
</evidence>
<comment type="similarity">
    <text evidence="7">Belongs to the CIBAR family.</text>
</comment>
<dbReference type="InterPro" id="IPR009602">
    <property type="entry name" value="CBAR/FAM92"/>
</dbReference>
<dbReference type="EMBL" id="MRZV01000021">
    <property type="protein sequence ID" value="PIK61949.1"/>
    <property type="molecule type" value="Genomic_DNA"/>
</dbReference>
<evidence type="ECO:0000256" key="5">
    <source>
        <dbReference type="ARBA" id="ARBA00023212"/>
    </source>
</evidence>
<evidence type="ECO:0000256" key="1">
    <source>
        <dbReference type="ARBA" id="ARBA00004138"/>
    </source>
</evidence>
<feature type="region of interest" description="Disordered" evidence="8">
    <location>
        <begin position="226"/>
        <end position="319"/>
    </location>
</feature>
<dbReference type="Proteomes" id="UP000230750">
    <property type="component" value="Unassembled WGS sequence"/>
</dbReference>
<dbReference type="PANTHER" id="PTHR21223:SF2">
    <property type="entry name" value="CBY1-INTERACTING BAR DOMAIN-CONTAINING PROTEIN HOMOLOG"/>
    <property type="match status" value="1"/>
</dbReference>
<keyword evidence="10" id="KW-1185">Reference proteome</keyword>
<feature type="compositionally biased region" description="Polar residues" evidence="8">
    <location>
        <begin position="246"/>
        <end position="262"/>
    </location>
</feature>